<feature type="region of interest" description="Disordered" evidence="7">
    <location>
        <begin position="48"/>
        <end position="69"/>
    </location>
</feature>
<dbReference type="InterPro" id="IPR032378">
    <property type="entry name" value="ZC3H15/TMA46_C"/>
</dbReference>
<dbReference type="Pfam" id="PF16543">
    <property type="entry name" value="DFRP_C"/>
    <property type="match status" value="1"/>
</dbReference>
<keyword evidence="2 5" id="KW-0479">Metal-binding</keyword>
<dbReference type="AlphaFoldDB" id="A0A914XSM4"/>
<evidence type="ECO:0000256" key="2">
    <source>
        <dbReference type="ARBA" id="ARBA00022723"/>
    </source>
</evidence>
<dbReference type="PROSITE" id="PS50103">
    <property type="entry name" value="ZF_C3H1"/>
    <property type="match status" value="2"/>
</dbReference>
<name>A0A914XSM4_9BILA</name>
<dbReference type="Gene3D" id="6.20.400.10">
    <property type="match status" value="1"/>
</dbReference>
<evidence type="ECO:0000256" key="1">
    <source>
        <dbReference type="ARBA" id="ARBA00010043"/>
    </source>
</evidence>
<reference evidence="10" key="1">
    <citation type="submission" date="2022-11" db="UniProtKB">
        <authorList>
            <consortium name="WormBaseParasite"/>
        </authorList>
    </citation>
    <scope>IDENTIFICATION</scope>
</reference>
<evidence type="ECO:0000259" key="8">
    <source>
        <dbReference type="PROSITE" id="PS50103"/>
    </source>
</evidence>
<feature type="region of interest" description="Disordered" evidence="7">
    <location>
        <begin position="1"/>
        <end position="22"/>
    </location>
</feature>
<evidence type="ECO:0000256" key="3">
    <source>
        <dbReference type="ARBA" id="ARBA00022771"/>
    </source>
</evidence>
<feature type="coiled-coil region" evidence="6">
    <location>
        <begin position="215"/>
        <end position="279"/>
    </location>
</feature>
<keyword evidence="6" id="KW-0175">Coiled coil</keyword>
<comment type="similarity">
    <text evidence="1">Belongs to the ZC3H15/TMA46 family.</text>
</comment>
<feature type="zinc finger region" description="C3H1-type" evidence="5">
    <location>
        <begin position="169"/>
        <end position="206"/>
    </location>
</feature>
<evidence type="ECO:0000256" key="4">
    <source>
        <dbReference type="ARBA" id="ARBA00022833"/>
    </source>
</evidence>
<dbReference type="Proteomes" id="UP000887577">
    <property type="component" value="Unplaced"/>
</dbReference>
<accession>A0A914XSM4</accession>
<dbReference type="SUPFAM" id="SSF90229">
    <property type="entry name" value="CCCH zinc finger"/>
    <property type="match status" value="1"/>
</dbReference>
<feature type="domain" description="C3H1-type" evidence="8">
    <location>
        <begin position="169"/>
        <end position="206"/>
    </location>
</feature>
<feature type="compositionally biased region" description="Acidic residues" evidence="7">
    <location>
        <begin position="367"/>
        <end position="388"/>
    </location>
</feature>
<dbReference type="InterPro" id="IPR000571">
    <property type="entry name" value="Znf_CCCH"/>
</dbReference>
<proteinExistence type="inferred from homology"/>
<evidence type="ECO:0000256" key="5">
    <source>
        <dbReference type="PROSITE-ProRule" id="PRU00723"/>
    </source>
</evidence>
<dbReference type="Gene3D" id="4.10.1000.10">
    <property type="entry name" value="Zinc finger, CCCH-type"/>
    <property type="match status" value="1"/>
</dbReference>
<dbReference type="PANTHER" id="PTHR12681">
    <property type="entry name" value="ZINC FINGER-CONTAINING PROTEIN P48ZNF"/>
    <property type="match status" value="1"/>
</dbReference>
<dbReference type="GO" id="GO:0008270">
    <property type="term" value="F:zinc ion binding"/>
    <property type="evidence" value="ECO:0007669"/>
    <property type="project" value="UniProtKB-KW"/>
</dbReference>
<keyword evidence="9" id="KW-1185">Reference proteome</keyword>
<evidence type="ECO:0000256" key="6">
    <source>
        <dbReference type="SAM" id="Coils"/>
    </source>
</evidence>
<feature type="domain" description="C3H1-type" evidence="8">
    <location>
        <begin position="93"/>
        <end position="120"/>
    </location>
</feature>
<keyword evidence="3 5" id="KW-0863">Zinc-finger</keyword>
<dbReference type="WBParaSite" id="PSU_v2.g1027.t1">
    <property type="protein sequence ID" value="PSU_v2.g1027.t1"/>
    <property type="gene ID" value="PSU_v2.g1027"/>
</dbReference>
<feature type="compositionally biased region" description="Basic and acidic residues" evidence="7">
    <location>
        <begin position="59"/>
        <end position="68"/>
    </location>
</feature>
<dbReference type="GO" id="GO:0005829">
    <property type="term" value="C:cytosol"/>
    <property type="evidence" value="ECO:0007669"/>
    <property type="project" value="TreeGrafter"/>
</dbReference>
<feature type="compositionally biased region" description="Basic and acidic residues" evidence="7">
    <location>
        <begin position="397"/>
        <end position="407"/>
    </location>
</feature>
<protein>
    <submittedName>
        <fullName evidence="10">C3H1-type domain-containing protein</fullName>
    </submittedName>
</protein>
<feature type="region of interest" description="Disordered" evidence="7">
    <location>
        <begin position="352"/>
        <end position="407"/>
    </location>
</feature>
<dbReference type="InterPro" id="IPR032297">
    <property type="entry name" value="Torus"/>
</dbReference>
<evidence type="ECO:0000313" key="9">
    <source>
        <dbReference type="Proteomes" id="UP000887577"/>
    </source>
</evidence>
<organism evidence="9 10">
    <name type="scientific">Panagrolaimus superbus</name>
    <dbReference type="NCBI Taxonomy" id="310955"/>
    <lineage>
        <taxon>Eukaryota</taxon>
        <taxon>Metazoa</taxon>
        <taxon>Ecdysozoa</taxon>
        <taxon>Nematoda</taxon>
        <taxon>Chromadorea</taxon>
        <taxon>Rhabditida</taxon>
        <taxon>Tylenchina</taxon>
        <taxon>Panagrolaimomorpha</taxon>
        <taxon>Panagrolaimoidea</taxon>
        <taxon>Panagrolaimidae</taxon>
        <taxon>Panagrolaimus</taxon>
    </lineage>
</organism>
<sequence length="407" mass="46260">MPPKKQQGGGSSKKEVEKKKQKVIEDKTFGLKNKKGAKMQKYIAQVEASVRNAGPQRQRQAEAKKKDGEDDLKDLNMLFKPVQSMPKVASDVDPKSVLCVFFKQGLCQKGNKCKFSHDLATQQKTAKRNLYVDIREKKEDGETNEDWDQQQLTEVAEKKHGDADRKRPNQTEIVCKYFLDAVEDNKYGWFWNCPNGETCIYKHALPSGYVLRKDRKKLEELKKLETISLEELIEKERAALNAMACTKVTLQTFIAWKKKKLAEKKKKAAEAEKEKKANIRIGKSGGMSGRDLFTYNPDLVADDDEEAGGNIERELEEQEDVKAFEIDERTFYNIGEGGEMLDANLDDVVIDETTDESTKPTVFNENLFDDADIPDDSDYDDEEEDDGQESGSSNAKDTAENLERLKL</sequence>
<dbReference type="SMART" id="SM00356">
    <property type="entry name" value="ZnF_C3H1"/>
    <property type="match status" value="2"/>
</dbReference>
<dbReference type="Pfam" id="PF16131">
    <property type="entry name" value="Torus"/>
    <property type="match status" value="1"/>
</dbReference>
<feature type="compositionally biased region" description="Basic and acidic residues" evidence="7">
    <location>
        <begin position="12"/>
        <end position="22"/>
    </location>
</feature>
<evidence type="ECO:0000313" key="10">
    <source>
        <dbReference type="WBParaSite" id="PSU_v2.g1027.t1"/>
    </source>
</evidence>
<keyword evidence="4 5" id="KW-0862">Zinc</keyword>
<dbReference type="GO" id="GO:0002181">
    <property type="term" value="P:cytoplasmic translation"/>
    <property type="evidence" value="ECO:0007669"/>
    <property type="project" value="TreeGrafter"/>
</dbReference>
<feature type="zinc finger region" description="C3H1-type" evidence="5">
    <location>
        <begin position="93"/>
        <end position="120"/>
    </location>
</feature>
<evidence type="ECO:0000256" key="7">
    <source>
        <dbReference type="SAM" id="MobiDB-lite"/>
    </source>
</evidence>
<dbReference type="GO" id="GO:0003729">
    <property type="term" value="F:mRNA binding"/>
    <property type="evidence" value="ECO:0007669"/>
    <property type="project" value="TreeGrafter"/>
</dbReference>
<dbReference type="InterPro" id="IPR036855">
    <property type="entry name" value="Znf_CCCH_sf"/>
</dbReference>
<dbReference type="PANTHER" id="PTHR12681:SF0">
    <property type="entry name" value="ZINC FINGER CCCH DOMAIN-CONTAINING PROTEIN 15"/>
    <property type="match status" value="1"/>
</dbReference>